<dbReference type="PANTHER" id="PTHR30469:SF33">
    <property type="entry name" value="SLR1207 PROTEIN"/>
    <property type="match status" value="1"/>
</dbReference>
<dbReference type="GO" id="GO:0015562">
    <property type="term" value="F:efflux transmembrane transporter activity"/>
    <property type="evidence" value="ECO:0007669"/>
    <property type="project" value="TreeGrafter"/>
</dbReference>
<keyword evidence="3" id="KW-1185">Reference proteome</keyword>
<dbReference type="GO" id="GO:1990281">
    <property type="term" value="C:efflux pump complex"/>
    <property type="evidence" value="ECO:0007669"/>
    <property type="project" value="TreeGrafter"/>
</dbReference>
<keyword evidence="1" id="KW-0472">Membrane</keyword>
<accession>A0A7W8FQT1</accession>
<dbReference type="AlphaFoldDB" id="A0A7W8FQT1"/>
<name>A0A7W8FQT1_9BACL</name>
<dbReference type="Gene3D" id="2.40.420.20">
    <property type="match status" value="1"/>
</dbReference>
<keyword evidence="1" id="KW-1133">Transmembrane helix</keyword>
<proteinExistence type="predicted"/>
<sequence length="287" mass="31780">MAAKTKHKKRKWLLWCLFGLVIAAIAGAVVFMPKGTGAFQSEIAETGDITTYHLFPGTIDTKNREIVISDKPMEICEVKVKQGDVVKKGEVLFVSTLGEEIKSSIDGEVTQIRIKENAQVRAGIEMISIVDYVNFKANVKVDEFSHKYLKIDQKIKVAINALGKELAGTITAISKEARNENGVSYFIAAIDLEKDEGLRIGMSTEAKLVKEEAVEVTTLPMEVILFDKENQPYVLLPSEEGEPIEESITTGINDGMKVEVKSGVTAGDEVMRALDEEGLLQELFWRR</sequence>
<dbReference type="RefSeq" id="WP_135502227.1">
    <property type="nucleotide sequence ID" value="NZ_JACHHE010000001.1"/>
</dbReference>
<feature type="transmembrane region" description="Helical" evidence="1">
    <location>
        <begin position="12"/>
        <end position="32"/>
    </location>
</feature>
<dbReference type="Proteomes" id="UP000525923">
    <property type="component" value="Unassembled WGS sequence"/>
</dbReference>
<protein>
    <submittedName>
        <fullName evidence="2">HlyD family secretion protein</fullName>
    </submittedName>
</protein>
<evidence type="ECO:0000313" key="3">
    <source>
        <dbReference type="Proteomes" id="UP000525923"/>
    </source>
</evidence>
<evidence type="ECO:0000256" key="1">
    <source>
        <dbReference type="SAM" id="Phobius"/>
    </source>
</evidence>
<gene>
    <name evidence="2" type="ORF">HNQ44_000201</name>
</gene>
<dbReference type="PANTHER" id="PTHR30469">
    <property type="entry name" value="MULTIDRUG RESISTANCE PROTEIN MDTA"/>
    <property type="match status" value="1"/>
</dbReference>
<comment type="caution">
    <text evidence="2">The sequence shown here is derived from an EMBL/GenBank/DDBJ whole genome shotgun (WGS) entry which is preliminary data.</text>
</comment>
<dbReference type="InterPro" id="IPR011053">
    <property type="entry name" value="Single_hybrid_motif"/>
</dbReference>
<reference evidence="2 3" key="1">
    <citation type="submission" date="2020-08" db="EMBL/GenBank/DDBJ databases">
        <title>Genomic Encyclopedia of Type Strains, Phase IV (KMG-IV): sequencing the most valuable type-strain genomes for metagenomic binning, comparative biology and taxonomic classification.</title>
        <authorList>
            <person name="Goeker M."/>
        </authorList>
    </citation>
    <scope>NUCLEOTIDE SEQUENCE [LARGE SCALE GENOMIC DNA]</scope>
    <source>
        <strain evidence="2 3">DSM 15895</strain>
    </source>
</reference>
<dbReference type="EMBL" id="JACHHE010000001">
    <property type="protein sequence ID" value="MBB5178779.1"/>
    <property type="molecule type" value="Genomic_DNA"/>
</dbReference>
<keyword evidence="1" id="KW-0812">Transmembrane</keyword>
<dbReference type="SUPFAM" id="SSF51230">
    <property type="entry name" value="Single hybrid motif"/>
    <property type="match status" value="1"/>
</dbReference>
<organism evidence="2 3">
    <name type="scientific">Planococcus koreensis</name>
    <dbReference type="NCBI Taxonomy" id="112331"/>
    <lineage>
        <taxon>Bacteria</taxon>
        <taxon>Bacillati</taxon>
        <taxon>Bacillota</taxon>
        <taxon>Bacilli</taxon>
        <taxon>Bacillales</taxon>
        <taxon>Caryophanaceae</taxon>
        <taxon>Planococcus</taxon>
    </lineage>
</organism>
<dbReference type="OrthoDB" id="2023301at2"/>
<dbReference type="Gene3D" id="2.40.50.100">
    <property type="match status" value="1"/>
</dbReference>
<evidence type="ECO:0000313" key="2">
    <source>
        <dbReference type="EMBL" id="MBB5178779.1"/>
    </source>
</evidence>